<evidence type="ECO:0000313" key="3">
    <source>
        <dbReference type="Proteomes" id="UP001241110"/>
    </source>
</evidence>
<dbReference type="GO" id="GO:0051607">
    <property type="term" value="P:defense response to virus"/>
    <property type="evidence" value="ECO:0007669"/>
    <property type="project" value="UniProtKB-KW"/>
</dbReference>
<accession>A0AAE3QUI8</accession>
<evidence type="ECO:0000256" key="1">
    <source>
        <dbReference type="ARBA" id="ARBA00023118"/>
    </source>
</evidence>
<dbReference type="InterPro" id="IPR013337">
    <property type="entry name" value="CRISPR-assoc_prot_Cas5_Tneap"/>
</dbReference>
<dbReference type="CDD" id="cd09693">
    <property type="entry name" value="Cas5_I"/>
    <property type="match status" value="1"/>
</dbReference>
<evidence type="ECO:0000313" key="2">
    <source>
        <dbReference type="EMBL" id="MDJ1485730.1"/>
    </source>
</evidence>
<name>A0AAE3QUI8_9BACT</name>
<dbReference type="AlphaFoldDB" id="A0AAE3QUI8"/>
<dbReference type="Gene3D" id="3.30.70.2660">
    <property type="match status" value="1"/>
</dbReference>
<protein>
    <submittedName>
        <fullName evidence="2">Type I-B CRISPR-associated protein Cas5b</fullName>
    </submittedName>
</protein>
<dbReference type="NCBIfam" id="TIGR02593">
    <property type="entry name" value="CRISPR_cas5"/>
    <property type="match status" value="1"/>
</dbReference>
<sequence length="219" mass="25269">MEVFKIDIRSWTASFRYPNLISGVQPTLEVPPLSTILGLINAAAGSYVNHQKFKIGYYFQYGAKATDLETIYQVDKNRRDAKSNVIRREFLFDAFLRLYVEDEQIVNYFRQPYYPLVLGRMNDLASVDNRSIKKIQLQEVATDVNIKGQIVPLLKYRLPGVVQALPTYFTDTIPRQNLGTQPFSIINHNSNIVGQLTAFRDEELNVDVFFHDLDFSVYD</sequence>
<dbReference type="Proteomes" id="UP001241110">
    <property type="component" value="Unassembled WGS sequence"/>
</dbReference>
<keyword evidence="1" id="KW-0051">Antiviral defense</keyword>
<dbReference type="RefSeq" id="WP_313988669.1">
    <property type="nucleotide sequence ID" value="NZ_JASJOS010000023.1"/>
</dbReference>
<reference evidence="2" key="1">
    <citation type="submission" date="2023-05" db="EMBL/GenBank/DDBJ databases">
        <authorList>
            <person name="Zhang X."/>
        </authorList>
    </citation>
    <scope>NUCLEOTIDE SEQUENCE</scope>
    <source>
        <strain evidence="2">YF14B1</strain>
    </source>
</reference>
<comment type="caution">
    <text evidence="2">The sequence shown here is derived from an EMBL/GenBank/DDBJ whole genome shotgun (WGS) entry which is preliminary data.</text>
</comment>
<dbReference type="NCBIfam" id="TIGR01895">
    <property type="entry name" value="cas_Cas5t"/>
    <property type="match status" value="1"/>
</dbReference>
<dbReference type="InterPro" id="IPR013422">
    <property type="entry name" value="CRISPR-assoc_prot_Cas5_N"/>
</dbReference>
<dbReference type="EMBL" id="JASJOS010000023">
    <property type="protein sequence ID" value="MDJ1485730.1"/>
    <property type="molecule type" value="Genomic_DNA"/>
</dbReference>
<gene>
    <name evidence="2" type="primary">cas5b</name>
    <name evidence="2" type="ORF">QNI16_34940</name>
</gene>
<organism evidence="2 3">
    <name type="scientific">Xanthocytophaga flava</name>
    <dbReference type="NCBI Taxonomy" id="3048013"/>
    <lineage>
        <taxon>Bacteria</taxon>
        <taxon>Pseudomonadati</taxon>
        <taxon>Bacteroidota</taxon>
        <taxon>Cytophagia</taxon>
        <taxon>Cytophagales</taxon>
        <taxon>Rhodocytophagaceae</taxon>
        <taxon>Xanthocytophaga</taxon>
    </lineage>
</organism>
<proteinExistence type="predicted"/>